<dbReference type="RefSeq" id="WP_390274056.1">
    <property type="nucleotide sequence ID" value="NZ_JBHRSA010000052.1"/>
</dbReference>
<evidence type="ECO:0000313" key="4">
    <source>
        <dbReference type="Proteomes" id="UP001595279"/>
    </source>
</evidence>
<dbReference type="InterPro" id="IPR053162">
    <property type="entry name" value="DnaD"/>
</dbReference>
<dbReference type="EMBL" id="JBHRSA010000052">
    <property type="protein sequence ID" value="MFC3041455.1"/>
    <property type="molecule type" value="Genomic_DNA"/>
</dbReference>
<proteinExistence type="inferred from homology"/>
<comment type="caution">
    <text evidence="3">The sequence shown here is derived from an EMBL/GenBank/DDBJ whole genome shotgun (WGS) entry which is preliminary data.</text>
</comment>
<keyword evidence="4" id="KW-1185">Reference proteome</keyword>
<evidence type="ECO:0000313" key="3">
    <source>
        <dbReference type="EMBL" id="MFC3041455.1"/>
    </source>
</evidence>
<dbReference type="SUPFAM" id="SSF158499">
    <property type="entry name" value="DnaD domain-like"/>
    <property type="match status" value="1"/>
</dbReference>
<reference evidence="4" key="1">
    <citation type="journal article" date="2019" name="Int. J. Syst. Evol. Microbiol.">
        <title>The Global Catalogue of Microorganisms (GCM) 10K type strain sequencing project: providing services to taxonomists for standard genome sequencing and annotation.</title>
        <authorList>
            <consortium name="The Broad Institute Genomics Platform"/>
            <consortium name="The Broad Institute Genome Sequencing Center for Infectious Disease"/>
            <person name="Wu L."/>
            <person name="Ma J."/>
        </authorList>
    </citation>
    <scope>NUCLEOTIDE SEQUENCE [LARGE SCALE GENOMIC DNA]</scope>
    <source>
        <strain evidence="4">KCTC 13128</strain>
    </source>
</reference>
<comment type="similarity">
    <text evidence="1">Belongs to the DnaB/DnaD family.</text>
</comment>
<sequence length="237" mass="26963">MNYIKEINAFYNKIVFQPLSGSAVSLWHALMHFNNLSGWKEKFSVAVCMLQGKSGLKATAFKTARTELQEKGYIIWQSQGSNRAAIYQIISQETDYHEERTVQPVHPSAEQESLLITPPAPLKPDHSADHTLTFVHTVDDTMDHTHDHKADRTSDHSPDPLFKQIHKQDQTKQNQPAADAVRFYQENFGVISPFIAEDIMSWINDMGEPLVLHAMKLAVSQGKVTWRYVFTAIELTQ</sequence>
<evidence type="ECO:0000256" key="1">
    <source>
        <dbReference type="ARBA" id="ARBA00093462"/>
    </source>
</evidence>
<evidence type="ECO:0000259" key="2">
    <source>
        <dbReference type="Pfam" id="PF07261"/>
    </source>
</evidence>
<dbReference type="Proteomes" id="UP001595279">
    <property type="component" value="Unassembled WGS sequence"/>
</dbReference>
<accession>A0ABV7CZ77</accession>
<dbReference type="InterPro" id="IPR006343">
    <property type="entry name" value="DnaB/C_C"/>
</dbReference>
<organism evidence="3 4">
    <name type="scientific">Virgibacillus xinjiangensis</name>
    <dbReference type="NCBI Taxonomy" id="393090"/>
    <lineage>
        <taxon>Bacteria</taxon>
        <taxon>Bacillati</taxon>
        <taxon>Bacillota</taxon>
        <taxon>Bacilli</taxon>
        <taxon>Bacillales</taxon>
        <taxon>Bacillaceae</taxon>
        <taxon>Virgibacillus</taxon>
    </lineage>
</organism>
<name>A0ABV7CZ77_9BACI</name>
<dbReference type="InterPro" id="IPR034829">
    <property type="entry name" value="DnaD-like_sf"/>
</dbReference>
<feature type="domain" description="DnaB/C C-terminal" evidence="2">
    <location>
        <begin position="182"/>
        <end position="229"/>
    </location>
</feature>
<dbReference type="PANTHER" id="PTHR37293:SF6">
    <property type="entry name" value="DNA REPLICATION PROTEIN DNAD"/>
    <property type="match status" value="1"/>
</dbReference>
<dbReference type="PANTHER" id="PTHR37293">
    <property type="entry name" value="PHAGE REPLICATION PROTEIN-RELATED"/>
    <property type="match status" value="1"/>
</dbReference>
<protein>
    <submittedName>
        <fullName evidence="3">DnaD domain-containing protein</fullName>
    </submittedName>
</protein>
<dbReference type="Pfam" id="PF07261">
    <property type="entry name" value="DnaB_2"/>
    <property type="match status" value="1"/>
</dbReference>
<dbReference type="NCBIfam" id="TIGR01446">
    <property type="entry name" value="DnaD_dom"/>
    <property type="match status" value="1"/>
</dbReference>
<dbReference type="Gene3D" id="1.10.10.630">
    <property type="entry name" value="DnaD domain-like"/>
    <property type="match status" value="1"/>
</dbReference>
<gene>
    <name evidence="3" type="ORF">ACFOGI_14500</name>
</gene>